<dbReference type="InterPro" id="IPR013103">
    <property type="entry name" value="RVT_2"/>
</dbReference>
<evidence type="ECO:0000259" key="2">
    <source>
        <dbReference type="Pfam" id="PF07727"/>
    </source>
</evidence>
<evidence type="ECO:0000313" key="3">
    <source>
        <dbReference type="EMBL" id="KAK3028536.1"/>
    </source>
</evidence>
<organism evidence="3 4">
    <name type="scientific">Escallonia herrerae</name>
    <dbReference type="NCBI Taxonomy" id="1293975"/>
    <lineage>
        <taxon>Eukaryota</taxon>
        <taxon>Viridiplantae</taxon>
        <taxon>Streptophyta</taxon>
        <taxon>Embryophyta</taxon>
        <taxon>Tracheophyta</taxon>
        <taxon>Spermatophyta</taxon>
        <taxon>Magnoliopsida</taxon>
        <taxon>eudicotyledons</taxon>
        <taxon>Gunneridae</taxon>
        <taxon>Pentapetalae</taxon>
        <taxon>asterids</taxon>
        <taxon>campanulids</taxon>
        <taxon>Escalloniales</taxon>
        <taxon>Escalloniaceae</taxon>
        <taxon>Escallonia</taxon>
    </lineage>
</organism>
<evidence type="ECO:0000256" key="1">
    <source>
        <dbReference type="SAM" id="MobiDB-lite"/>
    </source>
</evidence>
<protein>
    <recommendedName>
        <fullName evidence="2">Reverse transcriptase Ty1/copia-type domain-containing protein</fullName>
    </recommendedName>
</protein>
<dbReference type="Proteomes" id="UP001188597">
    <property type="component" value="Unassembled WGS sequence"/>
</dbReference>
<evidence type="ECO:0000313" key="4">
    <source>
        <dbReference type="Proteomes" id="UP001188597"/>
    </source>
</evidence>
<gene>
    <name evidence="3" type="ORF">RJ639_037705</name>
</gene>
<dbReference type="CDD" id="cd09272">
    <property type="entry name" value="RNase_HI_RT_Ty1"/>
    <property type="match status" value="1"/>
</dbReference>
<keyword evidence="4" id="KW-1185">Reference proteome</keyword>
<name>A0AA88WIJ9_9ASTE</name>
<dbReference type="Pfam" id="PF07727">
    <property type="entry name" value="RVT_2"/>
    <property type="match status" value="1"/>
</dbReference>
<reference evidence="3" key="1">
    <citation type="submission" date="2022-12" db="EMBL/GenBank/DDBJ databases">
        <title>Draft genome assemblies for two species of Escallonia (Escalloniales).</title>
        <authorList>
            <person name="Chanderbali A."/>
            <person name="Dervinis C."/>
            <person name="Anghel I."/>
            <person name="Soltis D."/>
            <person name="Soltis P."/>
            <person name="Zapata F."/>
        </authorList>
    </citation>
    <scope>NUCLEOTIDE SEQUENCE</scope>
    <source>
        <strain evidence="3">UCBG64.0493</strain>
        <tissue evidence="3">Leaf</tissue>
    </source>
</reference>
<dbReference type="EMBL" id="JAVXUP010000415">
    <property type="protein sequence ID" value="KAK3028536.1"/>
    <property type="molecule type" value="Genomic_DNA"/>
</dbReference>
<proteinExistence type="predicted"/>
<feature type="region of interest" description="Disordered" evidence="1">
    <location>
        <begin position="95"/>
        <end position="114"/>
    </location>
</feature>
<accession>A0AA88WIJ9</accession>
<comment type="caution">
    <text evidence="3">The sequence shown here is derived from an EMBL/GenBank/DDBJ whole genome shotgun (WGS) entry which is preliminary data.</text>
</comment>
<dbReference type="AlphaFoldDB" id="A0AA88WIJ9"/>
<feature type="domain" description="Reverse transcriptase Ty1/copia-type" evidence="2">
    <location>
        <begin position="125"/>
        <end position="269"/>
    </location>
</feature>
<sequence>MVTKDLQSRILSCPGYLNRFYCSKSPCHKNYKIRIADGSLSTVTGIGKDLDSGKMIGNAKESKGLYRIRADDQQDTRAHHELKDKELKVYSRRQKNPKPVEQHMHPEPCQTDVPSLTPTEVIQGIENAFLNGDLEEEIYMEIPPGLKHPSNSNQVYKLRKSLYRLKQSPRAWFERFTKAIKRQGYSQGQPDHTLFIKRLFGGNDEEEISKLKMVLSREFEIKDLGTLRYFLGMEVARSGRGISVSQRKYTLDLLNETGMLGCKPSETPMDPFNKVGLKKDSTGVDEGRYQRLRLLEELQFPPSASMKLMYDNKAAISIAKNPVHHDRTKHIEIDCHFIEEKIEQGVIEVDYTPTWLQTANVLTKAIPRGPFDVHLSKLGLIDLHSPA</sequence>